<reference evidence="3" key="1">
    <citation type="journal article" date="2015" name="Nat. Genet.">
        <title>The genome and transcriptome of the zoonotic hookworm Ancylostoma ceylanicum identify infection-specific gene families.</title>
        <authorList>
            <person name="Schwarz E.M."/>
            <person name="Hu Y."/>
            <person name="Antoshechkin I."/>
            <person name="Miller M.M."/>
            <person name="Sternberg P.W."/>
            <person name="Aroian R.V."/>
        </authorList>
    </citation>
    <scope>NUCLEOTIDE SEQUENCE</scope>
    <source>
        <strain evidence="3">HY135</strain>
    </source>
</reference>
<gene>
    <name evidence="2" type="primary">Acey_s0012.g1772</name>
    <name evidence="2" type="ORF">Y032_0012g1772</name>
</gene>
<comment type="caution">
    <text evidence="2">The sequence shown here is derived from an EMBL/GenBank/DDBJ whole genome shotgun (WGS) entry which is preliminary data.</text>
</comment>
<proteinExistence type="predicted"/>
<sequence length="81" mass="9472">MHSRKVGRRPASLERTPDPVDQSDRSIKPGQSSERYKLSPRCDWITPQGQMGGAYPNEKKRSMMWFFGDDPDQMRREETRS</sequence>
<feature type="compositionally biased region" description="Basic and acidic residues" evidence="1">
    <location>
        <begin position="11"/>
        <end position="27"/>
    </location>
</feature>
<dbReference type="AlphaFoldDB" id="A0A016VDW4"/>
<name>A0A016VDW4_9BILA</name>
<evidence type="ECO:0000256" key="1">
    <source>
        <dbReference type="SAM" id="MobiDB-lite"/>
    </source>
</evidence>
<feature type="compositionally biased region" description="Basic and acidic residues" evidence="1">
    <location>
        <begin position="72"/>
        <end position="81"/>
    </location>
</feature>
<keyword evidence="3" id="KW-1185">Reference proteome</keyword>
<accession>A0A016VDW4</accession>
<evidence type="ECO:0000313" key="2">
    <source>
        <dbReference type="EMBL" id="EYC25222.1"/>
    </source>
</evidence>
<organism evidence="2 3">
    <name type="scientific">Ancylostoma ceylanicum</name>
    <dbReference type="NCBI Taxonomy" id="53326"/>
    <lineage>
        <taxon>Eukaryota</taxon>
        <taxon>Metazoa</taxon>
        <taxon>Ecdysozoa</taxon>
        <taxon>Nematoda</taxon>
        <taxon>Chromadorea</taxon>
        <taxon>Rhabditida</taxon>
        <taxon>Rhabditina</taxon>
        <taxon>Rhabditomorpha</taxon>
        <taxon>Strongyloidea</taxon>
        <taxon>Ancylostomatidae</taxon>
        <taxon>Ancylostomatinae</taxon>
        <taxon>Ancylostoma</taxon>
    </lineage>
</organism>
<dbReference type="EMBL" id="JARK01001348">
    <property type="protein sequence ID" value="EYC25222.1"/>
    <property type="molecule type" value="Genomic_DNA"/>
</dbReference>
<evidence type="ECO:0000313" key="3">
    <source>
        <dbReference type="Proteomes" id="UP000024635"/>
    </source>
</evidence>
<feature type="region of interest" description="Disordered" evidence="1">
    <location>
        <begin position="1"/>
        <end position="81"/>
    </location>
</feature>
<protein>
    <submittedName>
        <fullName evidence="2">Uncharacterized protein</fullName>
    </submittedName>
</protein>
<dbReference type="Proteomes" id="UP000024635">
    <property type="component" value="Unassembled WGS sequence"/>
</dbReference>